<reference evidence="1 2" key="1">
    <citation type="journal article" date="2022" name="Hortic Res">
        <title>A haplotype resolved chromosomal level avocado genome allows analysis of novel avocado genes.</title>
        <authorList>
            <person name="Nath O."/>
            <person name="Fletcher S.J."/>
            <person name="Hayward A."/>
            <person name="Shaw L.M."/>
            <person name="Masouleh A.K."/>
            <person name="Furtado A."/>
            <person name="Henry R.J."/>
            <person name="Mitter N."/>
        </authorList>
    </citation>
    <scope>NUCLEOTIDE SEQUENCE [LARGE SCALE GENOMIC DNA]</scope>
    <source>
        <strain evidence="2">cv. Hass</strain>
    </source>
</reference>
<gene>
    <name evidence="1" type="ORF">MRB53_019068</name>
</gene>
<sequence length="82" mass="9431">MKATLSCSLWRIQRRDNWQLTPPCQGKLQVCGTRWNHENIRRGNKLKAADHTSNSGEESPSLSYPALLHHRKSQSEFLRSAD</sequence>
<proteinExistence type="predicted"/>
<accession>A0ACC2MAL9</accession>
<evidence type="ECO:0000313" key="1">
    <source>
        <dbReference type="EMBL" id="KAJ8642374.1"/>
    </source>
</evidence>
<dbReference type="Proteomes" id="UP001234297">
    <property type="component" value="Chromosome 5"/>
</dbReference>
<name>A0ACC2MAL9_PERAE</name>
<organism evidence="1 2">
    <name type="scientific">Persea americana</name>
    <name type="common">Avocado</name>
    <dbReference type="NCBI Taxonomy" id="3435"/>
    <lineage>
        <taxon>Eukaryota</taxon>
        <taxon>Viridiplantae</taxon>
        <taxon>Streptophyta</taxon>
        <taxon>Embryophyta</taxon>
        <taxon>Tracheophyta</taxon>
        <taxon>Spermatophyta</taxon>
        <taxon>Magnoliopsida</taxon>
        <taxon>Magnoliidae</taxon>
        <taxon>Laurales</taxon>
        <taxon>Lauraceae</taxon>
        <taxon>Persea</taxon>
    </lineage>
</organism>
<keyword evidence="2" id="KW-1185">Reference proteome</keyword>
<dbReference type="EMBL" id="CM056813">
    <property type="protein sequence ID" value="KAJ8642374.1"/>
    <property type="molecule type" value="Genomic_DNA"/>
</dbReference>
<comment type="caution">
    <text evidence="1">The sequence shown here is derived from an EMBL/GenBank/DDBJ whole genome shotgun (WGS) entry which is preliminary data.</text>
</comment>
<evidence type="ECO:0000313" key="2">
    <source>
        <dbReference type="Proteomes" id="UP001234297"/>
    </source>
</evidence>
<protein>
    <submittedName>
        <fullName evidence="1">Uncharacterized protein</fullName>
    </submittedName>
</protein>